<dbReference type="Pfam" id="PF08668">
    <property type="entry name" value="HDOD"/>
    <property type="match status" value="1"/>
</dbReference>
<dbReference type="Proteomes" id="UP000317365">
    <property type="component" value="Chromosome"/>
</dbReference>
<protein>
    <submittedName>
        <fullName evidence="2">HDOD domain-containing protein</fullName>
    </submittedName>
</protein>
<dbReference type="AlphaFoldDB" id="A0A515ENC8"/>
<accession>A0A515ENC8</accession>
<dbReference type="InterPro" id="IPR052340">
    <property type="entry name" value="RNase_Y/CdgJ"/>
</dbReference>
<keyword evidence="3" id="KW-1185">Reference proteome</keyword>
<dbReference type="PANTHER" id="PTHR33525:SF5">
    <property type="entry name" value="TWO COMPONENT SIGNAL TRANSDUCTION SYSTEM RESPONSE REGULATOR"/>
    <property type="match status" value="1"/>
</dbReference>
<proteinExistence type="predicted"/>
<feature type="domain" description="HDOD" evidence="1">
    <location>
        <begin position="13"/>
        <end position="204"/>
    </location>
</feature>
<dbReference type="KEGG" id="rhg:EXZ61_08120"/>
<evidence type="ECO:0000313" key="3">
    <source>
        <dbReference type="Proteomes" id="UP000317365"/>
    </source>
</evidence>
<dbReference type="PANTHER" id="PTHR33525">
    <property type="match status" value="1"/>
</dbReference>
<reference evidence="3" key="2">
    <citation type="journal article" date="2020" name="Int. J. Syst. Evol. Microbiol.">
        <title>Genomic insights into a novel species Rhodoferax aquaticus sp. nov., isolated from freshwater.</title>
        <authorList>
            <person name="Li T."/>
            <person name="Zhuo Y."/>
            <person name="Jin C.Z."/>
            <person name="Wu X."/>
            <person name="Ko S.R."/>
            <person name="Jin F.J."/>
            <person name="Ahn C.Y."/>
            <person name="Oh H.M."/>
            <person name="Lee H.G."/>
            <person name="Jin L."/>
        </authorList>
    </citation>
    <scope>NUCLEOTIDE SEQUENCE [LARGE SCALE GENOMIC DNA]</scope>
    <source>
        <strain evidence="3">Gr-4</strain>
    </source>
</reference>
<dbReference type="SUPFAM" id="SSF109604">
    <property type="entry name" value="HD-domain/PDEase-like"/>
    <property type="match status" value="1"/>
</dbReference>
<sequence>MASITTFLQSIKFPVMPEVAHALISTLKDDNAGVPEVRNLIAKDPALTATLLRMANSALFGLSRQVHTLDAAIAVVGMGQIRARALSICMAHSFDMPTSLNRLDFWRSSMVCAGYARWLAMAIHIDENEAWLTGMMLRLGELVIAQHNPGMIASIERRPCPPGERWERERQVAKFDEAAIMAEIAHRWDFTETVVEGFAAASQPMEARLFSKLGAVVHLAALLADQSPFTPDVLQLLPADVVQRLQLDIVALQPSLPVPETFADISMMPT</sequence>
<evidence type="ECO:0000259" key="1">
    <source>
        <dbReference type="PROSITE" id="PS51833"/>
    </source>
</evidence>
<dbReference type="InterPro" id="IPR013976">
    <property type="entry name" value="HDOD"/>
</dbReference>
<dbReference type="Gene3D" id="1.10.3210.10">
    <property type="entry name" value="Hypothetical protein af1432"/>
    <property type="match status" value="1"/>
</dbReference>
<reference evidence="3" key="1">
    <citation type="submission" date="2019-02" db="EMBL/GenBank/DDBJ databases">
        <title>Complete genome sequence of Rhodoferax sp. Gr-4.</title>
        <authorList>
            <person name="Jin L."/>
        </authorList>
    </citation>
    <scope>NUCLEOTIDE SEQUENCE [LARGE SCALE GENOMIC DNA]</scope>
    <source>
        <strain evidence="3">Gr-4</strain>
    </source>
</reference>
<gene>
    <name evidence="2" type="ORF">EXZ61_08120</name>
</gene>
<dbReference type="PROSITE" id="PS51833">
    <property type="entry name" value="HDOD"/>
    <property type="match status" value="1"/>
</dbReference>
<evidence type="ECO:0000313" key="2">
    <source>
        <dbReference type="EMBL" id="QDL54134.1"/>
    </source>
</evidence>
<dbReference type="EMBL" id="CP036282">
    <property type="protein sequence ID" value="QDL54134.1"/>
    <property type="molecule type" value="Genomic_DNA"/>
</dbReference>
<organism evidence="2 3">
    <name type="scientific">Rhodoferax aquaticus</name>
    <dbReference type="NCBI Taxonomy" id="2527691"/>
    <lineage>
        <taxon>Bacteria</taxon>
        <taxon>Pseudomonadati</taxon>
        <taxon>Pseudomonadota</taxon>
        <taxon>Betaproteobacteria</taxon>
        <taxon>Burkholderiales</taxon>
        <taxon>Comamonadaceae</taxon>
        <taxon>Rhodoferax</taxon>
    </lineage>
</organism>
<dbReference type="RefSeq" id="WP_142810763.1">
    <property type="nucleotide sequence ID" value="NZ_CP036282.1"/>
</dbReference>
<name>A0A515ENC8_9BURK</name>